<comment type="caution">
    <text evidence="6">The sequence shown here is derived from an EMBL/GenBank/DDBJ whole genome shotgun (WGS) entry which is preliminary data.</text>
</comment>
<dbReference type="Pfam" id="PF04263">
    <property type="entry name" value="TPK_catalytic"/>
    <property type="match status" value="1"/>
</dbReference>
<dbReference type="Gene3D" id="3.40.50.10240">
    <property type="entry name" value="Thiamin pyrophosphokinase, catalytic domain"/>
    <property type="match status" value="1"/>
</dbReference>
<dbReference type="GO" id="GO:0006772">
    <property type="term" value="P:thiamine metabolic process"/>
    <property type="evidence" value="ECO:0007669"/>
    <property type="project" value="InterPro"/>
</dbReference>
<dbReference type="AlphaFoldDB" id="A0A645G6N0"/>
<accession>A0A645G6N0</accession>
<dbReference type="EC" id="2.7.6.2" evidence="6"/>
<dbReference type="GO" id="GO:0005524">
    <property type="term" value="F:ATP binding"/>
    <property type="evidence" value="ECO:0007669"/>
    <property type="project" value="UniProtKB-KW"/>
</dbReference>
<dbReference type="GO" id="GO:0004788">
    <property type="term" value="F:thiamine diphosphokinase activity"/>
    <property type="evidence" value="ECO:0007669"/>
    <property type="project" value="UniProtKB-EC"/>
</dbReference>
<evidence type="ECO:0000256" key="1">
    <source>
        <dbReference type="ARBA" id="ARBA00022679"/>
    </source>
</evidence>
<gene>
    <name evidence="6" type="primary">thiN_17</name>
    <name evidence="6" type="ORF">SDC9_168849</name>
</gene>
<keyword evidence="4" id="KW-0067">ATP-binding</keyword>
<keyword evidence="3 6" id="KW-0418">Kinase</keyword>
<evidence type="ECO:0000256" key="4">
    <source>
        <dbReference type="ARBA" id="ARBA00022840"/>
    </source>
</evidence>
<proteinExistence type="predicted"/>
<dbReference type="GO" id="GO:0016301">
    <property type="term" value="F:kinase activity"/>
    <property type="evidence" value="ECO:0007669"/>
    <property type="project" value="UniProtKB-KW"/>
</dbReference>
<dbReference type="GO" id="GO:0030975">
    <property type="term" value="F:thiamine binding"/>
    <property type="evidence" value="ECO:0007669"/>
    <property type="project" value="InterPro"/>
</dbReference>
<dbReference type="SMART" id="SM00983">
    <property type="entry name" value="TPK_B1_binding"/>
    <property type="match status" value="1"/>
</dbReference>
<keyword evidence="2" id="KW-0547">Nucleotide-binding</keyword>
<dbReference type="InterPro" id="IPR006282">
    <property type="entry name" value="Thi_PPkinase"/>
</dbReference>
<dbReference type="InterPro" id="IPR036759">
    <property type="entry name" value="TPK_catalytic_sf"/>
</dbReference>
<protein>
    <submittedName>
        <fullName evidence="6">Thiamine pyrophosphokinase</fullName>
        <ecNumber evidence="6">2.7.6.2</ecNumber>
    </submittedName>
</protein>
<name>A0A645G6N0_9ZZZZ</name>
<dbReference type="GO" id="GO:0009229">
    <property type="term" value="P:thiamine diphosphate biosynthetic process"/>
    <property type="evidence" value="ECO:0007669"/>
    <property type="project" value="InterPro"/>
</dbReference>
<evidence type="ECO:0000256" key="2">
    <source>
        <dbReference type="ARBA" id="ARBA00022741"/>
    </source>
</evidence>
<dbReference type="InterPro" id="IPR036371">
    <property type="entry name" value="TPK_B1-bd_sf"/>
</dbReference>
<dbReference type="InterPro" id="IPR007371">
    <property type="entry name" value="TPK_catalytic"/>
</dbReference>
<evidence type="ECO:0000259" key="5">
    <source>
        <dbReference type="SMART" id="SM00983"/>
    </source>
</evidence>
<sequence length="164" mass="18632">MKFAIGDFDSISDAERKLVAAFAEEVIQLNPMKDSSDSQIAIEECIERGYTNGVFYGALGRRLDHQYVNQKLCMLDEFDCTCIDTFNKMYALNKGNHTIDKLDYTYCSFFAIEDAVVTLEGFKYPLNEYFISTKNLIGLSNEILDKHAVIHVLQGKVLCIQSKD</sequence>
<dbReference type="EMBL" id="VSSQ01069460">
    <property type="protein sequence ID" value="MPN21469.1"/>
    <property type="molecule type" value="Genomic_DNA"/>
</dbReference>
<dbReference type="PANTHER" id="PTHR41299">
    <property type="entry name" value="THIAMINE PYROPHOSPHOKINASE"/>
    <property type="match status" value="1"/>
</dbReference>
<dbReference type="InterPro" id="IPR053149">
    <property type="entry name" value="TPK"/>
</dbReference>
<dbReference type="NCBIfam" id="TIGR01378">
    <property type="entry name" value="thi_PPkinase"/>
    <property type="match status" value="1"/>
</dbReference>
<dbReference type="SUPFAM" id="SSF63999">
    <property type="entry name" value="Thiamin pyrophosphokinase, catalytic domain"/>
    <property type="match status" value="1"/>
</dbReference>
<dbReference type="PANTHER" id="PTHR41299:SF1">
    <property type="entry name" value="THIAMINE PYROPHOSPHOKINASE"/>
    <property type="match status" value="1"/>
</dbReference>
<evidence type="ECO:0000256" key="3">
    <source>
        <dbReference type="ARBA" id="ARBA00022777"/>
    </source>
</evidence>
<dbReference type="CDD" id="cd07995">
    <property type="entry name" value="TPK"/>
    <property type="match status" value="1"/>
</dbReference>
<organism evidence="6">
    <name type="scientific">bioreactor metagenome</name>
    <dbReference type="NCBI Taxonomy" id="1076179"/>
    <lineage>
        <taxon>unclassified sequences</taxon>
        <taxon>metagenomes</taxon>
        <taxon>ecological metagenomes</taxon>
    </lineage>
</organism>
<dbReference type="SUPFAM" id="SSF63862">
    <property type="entry name" value="Thiamin pyrophosphokinase, substrate-binding domain"/>
    <property type="match status" value="1"/>
</dbReference>
<feature type="domain" description="Thiamin pyrophosphokinase thiamin-binding" evidence="5">
    <location>
        <begin position="95"/>
        <end position="158"/>
    </location>
</feature>
<reference evidence="6" key="1">
    <citation type="submission" date="2019-08" db="EMBL/GenBank/DDBJ databases">
        <authorList>
            <person name="Kucharzyk K."/>
            <person name="Murdoch R.W."/>
            <person name="Higgins S."/>
            <person name="Loffler F."/>
        </authorList>
    </citation>
    <scope>NUCLEOTIDE SEQUENCE</scope>
</reference>
<dbReference type="Pfam" id="PF04265">
    <property type="entry name" value="TPK_B1_binding"/>
    <property type="match status" value="1"/>
</dbReference>
<dbReference type="InterPro" id="IPR007373">
    <property type="entry name" value="Thiamin_PyroPKinase_B1-bd"/>
</dbReference>
<keyword evidence="1 6" id="KW-0808">Transferase</keyword>
<evidence type="ECO:0000313" key="6">
    <source>
        <dbReference type="EMBL" id="MPN21469.1"/>
    </source>
</evidence>